<dbReference type="InterPro" id="IPR008984">
    <property type="entry name" value="SMAD_FHA_dom_sf"/>
</dbReference>
<dbReference type="PANTHER" id="PTHR43081:SF20">
    <property type="entry name" value="TWO-COMPONENT RESPONSE REGULATOR"/>
    <property type="match status" value="1"/>
</dbReference>
<protein>
    <submittedName>
        <fullName evidence="3">Adenylate cyclase 1</fullName>
        <ecNumber evidence="3">4.6.1.1</ecNumber>
    </submittedName>
</protein>
<dbReference type="InterPro" id="IPR001054">
    <property type="entry name" value="A/G_cyclase"/>
</dbReference>
<name>A0A5C5XDV9_9PLAN</name>
<dbReference type="Gene3D" id="2.60.200.20">
    <property type="match status" value="1"/>
</dbReference>
<dbReference type="Pfam" id="PF00498">
    <property type="entry name" value="FHA"/>
    <property type="match status" value="1"/>
</dbReference>
<keyword evidence="4" id="KW-1185">Reference proteome</keyword>
<dbReference type="GO" id="GO:0006171">
    <property type="term" value="P:cAMP biosynthetic process"/>
    <property type="evidence" value="ECO:0007669"/>
    <property type="project" value="TreeGrafter"/>
</dbReference>
<sequence length="608" mass="67535">MNYVLQASDHHENKAVFQLLPVQKIRLGRDAQLEISVTWDRAISREHASVQLVDNQLHIDSFPAARNPIQYQGKRFRKCRIDEGDIFKIGSTEFHFQILADSLGTIDTIHEEDNQVGRDEHVYLAEELHRIKFANSEQQIEILAKLPEIIRESENDIRLAERLVDLLLEAIPQAHAVAVVVFDSNQIYSNLDAETVHPASNPQVLPKPIMTRVGTREDLNFRFLPSHRLMLRALSQRGSVIHVWGEESESQFTMTGGLSWAFCSPVIGESSDGWCLYVSGAGTRKESLLVTEEDLAGDLRFTELVAQFIGSIRQVRTLQEHRTRLSSFFSPNVIQSLSSRQSIQPAECDIAVLFCDIRGFSRKAEELREDLPKLLESVSEALEVMANGILDFDGTIADFQGDAALGFWGWPVAGNEGAAPALLAAMLIGHAFDEANREPDSLLRGFSVGFGVSFGKALAGQVGTSSQSKIGVFGPIVNQGARLEGMTKLFGTQICVDEAAVQTIGDRFAAMDAKFRKLGRFYPKGMHQPLTVYSLQPSGSMPESNREVYLNYDRALKAIEHGLFEEAAGLIRPHAEQDKPSGFLLSFLDSHDRVAPENWDGIIPLPSK</sequence>
<dbReference type="InterPro" id="IPR029787">
    <property type="entry name" value="Nucleotide_cyclase"/>
</dbReference>
<organism evidence="3 4">
    <name type="scientific">Rubinisphaera italica</name>
    <dbReference type="NCBI Taxonomy" id="2527969"/>
    <lineage>
        <taxon>Bacteria</taxon>
        <taxon>Pseudomonadati</taxon>
        <taxon>Planctomycetota</taxon>
        <taxon>Planctomycetia</taxon>
        <taxon>Planctomycetales</taxon>
        <taxon>Planctomycetaceae</taxon>
        <taxon>Rubinisphaera</taxon>
    </lineage>
</organism>
<dbReference type="InterPro" id="IPR000253">
    <property type="entry name" value="FHA_dom"/>
</dbReference>
<reference evidence="3 4" key="1">
    <citation type="submission" date="2019-02" db="EMBL/GenBank/DDBJ databases">
        <title>Deep-cultivation of Planctomycetes and their phenomic and genomic characterization uncovers novel biology.</title>
        <authorList>
            <person name="Wiegand S."/>
            <person name="Jogler M."/>
            <person name="Boedeker C."/>
            <person name="Pinto D."/>
            <person name="Vollmers J."/>
            <person name="Rivas-Marin E."/>
            <person name="Kohn T."/>
            <person name="Peeters S.H."/>
            <person name="Heuer A."/>
            <person name="Rast P."/>
            <person name="Oberbeckmann S."/>
            <person name="Bunk B."/>
            <person name="Jeske O."/>
            <person name="Meyerdierks A."/>
            <person name="Storesund J.E."/>
            <person name="Kallscheuer N."/>
            <person name="Luecker S."/>
            <person name="Lage O.M."/>
            <person name="Pohl T."/>
            <person name="Merkel B.J."/>
            <person name="Hornburger P."/>
            <person name="Mueller R.-W."/>
            <person name="Bruemmer F."/>
            <person name="Labrenz M."/>
            <person name="Spormann A.M."/>
            <person name="Op Den Camp H."/>
            <person name="Overmann J."/>
            <person name="Amann R."/>
            <person name="Jetten M.S.M."/>
            <person name="Mascher T."/>
            <person name="Medema M.H."/>
            <person name="Devos D.P."/>
            <person name="Kaster A.-K."/>
            <person name="Ovreas L."/>
            <person name="Rohde M."/>
            <person name="Galperin M.Y."/>
            <person name="Jogler C."/>
        </authorList>
    </citation>
    <scope>NUCLEOTIDE SEQUENCE [LARGE SCALE GENOMIC DNA]</scope>
    <source>
        <strain evidence="3 4">Pan54</strain>
    </source>
</reference>
<dbReference type="Gene3D" id="3.30.70.1230">
    <property type="entry name" value="Nucleotide cyclase"/>
    <property type="match status" value="1"/>
</dbReference>
<comment type="caution">
    <text evidence="3">The sequence shown here is derived from an EMBL/GenBank/DDBJ whole genome shotgun (WGS) entry which is preliminary data.</text>
</comment>
<dbReference type="InterPro" id="IPR050697">
    <property type="entry name" value="Adenylyl/Guanylyl_Cyclase_3/4"/>
</dbReference>
<dbReference type="SUPFAM" id="SSF55073">
    <property type="entry name" value="Nucleotide cyclase"/>
    <property type="match status" value="1"/>
</dbReference>
<dbReference type="RefSeq" id="WP_146502612.1">
    <property type="nucleotide sequence ID" value="NZ_SJPG01000001.1"/>
</dbReference>
<dbReference type="PROSITE" id="PS50006">
    <property type="entry name" value="FHA_DOMAIN"/>
    <property type="match status" value="1"/>
</dbReference>
<dbReference type="CDD" id="cd07302">
    <property type="entry name" value="CHD"/>
    <property type="match status" value="1"/>
</dbReference>
<dbReference type="Pfam" id="PF00211">
    <property type="entry name" value="Guanylate_cyc"/>
    <property type="match status" value="1"/>
</dbReference>
<evidence type="ECO:0000259" key="2">
    <source>
        <dbReference type="PROSITE" id="PS50125"/>
    </source>
</evidence>
<dbReference type="AlphaFoldDB" id="A0A5C5XDV9"/>
<dbReference type="EMBL" id="SJPG01000001">
    <property type="protein sequence ID" value="TWT60493.1"/>
    <property type="molecule type" value="Genomic_DNA"/>
</dbReference>
<evidence type="ECO:0000313" key="4">
    <source>
        <dbReference type="Proteomes" id="UP000316095"/>
    </source>
</evidence>
<dbReference type="Proteomes" id="UP000316095">
    <property type="component" value="Unassembled WGS sequence"/>
</dbReference>
<dbReference type="GO" id="GO:0004016">
    <property type="term" value="F:adenylate cyclase activity"/>
    <property type="evidence" value="ECO:0007669"/>
    <property type="project" value="UniProtKB-EC"/>
</dbReference>
<dbReference type="CDD" id="cd00060">
    <property type="entry name" value="FHA"/>
    <property type="match status" value="1"/>
</dbReference>
<evidence type="ECO:0000259" key="1">
    <source>
        <dbReference type="PROSITE" id="PS50006"/>
    </source>
</evidence>
<dbReference type="PROSITE" id="PS50125">
    <property type="entry name" value="GUANYLATE_CYCLASE_2"/>
    <property type="match status" value="1"/>
</dbReference>
<dbReference type="GO" id="GO:0035556">
    <property type="term" value="P:intracellular signal transduction"/>
    <property type="evidence" value="ECO:0007669"/>
    <property type="project" value="InterPro"/>
</dbReference>
<feature type="domain" description="FHA" evidence="1">
    <location>
        <begin position="25"/>
        <end position="76"/>
    </location>
</feature>
<dbReference type="OrthoDB" id="9806704at2"/>
<dbReference type="PANTHER" id="PTHR43081">
    <property type="entry name" value="ADENYLATE CYCLASE, TERMINAL-DIFFERENTIATION SPECIFIC-RELATED"/>
    <property type="match status" value="1"/>
</dbReference>
<dbReference type="EC" id="4.6.1.1" evidence="3"/>
<keyword evidence="3" id="KW-0456">Lyase</keyword>
<feature type="domain" description="Guanylate cyclase" evidence="2">
    <location>
        <begin position="351"/>
        <end position="484"/>
    </location>
</feature>
<gene>
    <name evidence="3" type="primary">cyaA</name>
    <name evidence="3" type="ORF">Pan54_12070</name>
</gene>
<accession>A0A5C5XDV9</accession>
<evidence type="ECO:0000313" key="3">
    <source>
        <dbReference type="EMBL" id="TWT60493.1"/>
    </source>
</evidence>
<dbReference type="SUPFAM" id="SSF49879">
    <property type="entry name" value="SMAD/FHA domain"/>
    <property type="match status" value="1"/>
</dbReference>
<proteinExistence type="predicted"/>